<keyword evidence="2" id="KW-1185">Reference proteome</keyword>
<sequence>MPKVYIVNEPDESRVPAGHTSWDTSPAAYFGDLVYVFTADNPPPVRDRDAAFERAHEVLSEATSDDFLVWAGGDPFGMVIAAAVLADYTDGQFTYLMWDRMARTYAPVPVDIFNNGEPE</sequence>
<accession>A0A1V0DYB9</accession>
<name>A0A1V0DYB9_9CAUD</name>
<dbReference type="EMBL" id="KY606587">
    <property type="protein sequence ID" value="ARB06127.1"/>
    <property type="molecule type" value="Genomic_DNA"/>
</dbReference>
<dbReference type="Pfam" id="PF23992">
    <property type="entry name" value="Pam3_gp32"/>
    <property type="match status" value="1"/>
</dbReference>
<evidence type="ECO:0000313" key="2">
    <source>
        <dbReference type="Proteomes" id="UP000224401"/>
    </source>
</evidence>
<evidence type="ECO:0000313" key="1">
    <source>
        <dbReference type="EMBL" id="ARB06127.1"/>
    </source>
</evidence>
<protein>
    <submittedName>
        <fullName evidence="1">Uncharacterized protein</fullName>
    </submittedName>
</protein>
<proteinExistence type="predicted"/>
<organism evidence="1 2">
    <name type="scientific">Dinoroseobacter phage vB_DshS-R5C</name>
    <dbReference type="NCBI Taxonomy" id="1965368"/>
    <lineage>
        <taxon>Viruses</taxon>
        <taxon>Duplodnaviria</taxon>
        <taxon>Heunggongvirae</taxon>
        <taxon>Uroviricota</taxon>
        <taxon>Caudoviricetes</taxon>
        <taxon>Nanhaivirus</taxon>
        <taxon>Nanhaivirus D5C</taxon>
    </lineage>
</organism>
<dbReference type="InterPro" id="IPR057116">
    <property type="entry name" value="Pam3_gp32"/>
</dbReference>
<dbReference type="Proteomes" id="UP000224401">
    <property type="component" value="Segment"/>
</dbReference>
<reference evidence="1 2" key="1">
    <citation type="submission" date="2017-02" db="EMBL/GenBank/DDBJ databases">
        <title>A novel roseosiphophage isolated from the oligotrophic South China Sea.</title>
        <authorList>
            <person name="Yang Y."/>
            <person name="Cai L."/>
            <person name="Zhang R."/>
        </authorList>
    </citation>
    <scope>NUCLEOTIDE SEQUENCE [LARGE SCALE GENOMIC DNA]</scope>
</reference>
<gene>
    <name evidence="1" type="ORF">vBDshSR5C_73</name>
</gene>